<reference evidence="5" key="3">
    <citation type="submission" date="2018-08" db="UniProtKB">
        <authorList>
            <consortium name="EnsemblPlants"/>
        </authorList>
    </citation>
    <scope>IDENTIFICATION</scope>
    <source>
        <strain evidence="5">cv. Bd21</strain>
    </source>
</reference>
<organism evidence="4">
    <name type="scientific">Brachypodium distachyon</name>
    <name type="common">Purple false brome</name>
    <name type="synonym">Trachynia distachya</name>
    <dbReference type="NCBI Taxonomy" id="15368"/>
    <lineage>
        <taxon>Eukaryota</taxon>
        <taxon>Viridiplantae</taxon>
        <taxon>Streptophyta</taxon>
        <taxon>Embryophyta</taxon>
        <taxon>Tracheophyta</taxon>
        <taxon>Spermatophyta</taxon>
        <taxon>Magnoliopsida</taxon>
        <taxon>Liliopsida</taxon>
        <taxon>Poales</taxon>
        <taxon>Poaceae</taxon>
        <taxon>BOP clade</taxon>
        <taxon>Pooideae</taxon>
        <taxon>Stipodae</taxon>
        <taxon>Brachypodieae</taxon>
        <taxon>Brachypodium</taxon>
    </lineage>
</organism>
<comment type="caution">
    <text evidence="3">Lacks conserved residue(s) required for the propagation of feature annotation.</text>
</comment>
<accession>A0A2K2CLI2</accession>
<protein>
    <submittedName>
        <fullName evidence="4 5">Uncharacterized protein</fullName>
    </submittedName>
</protein>
<name>A0A2K2CLI2_BRADI</name>
<dbReference type="GO" id="GO:0043565">
    <property type="term" value="F:sequence-specific DNA binding"/>
    <property type="evidence" value="ECO:0000318"/>
    <property type="project" value="GO_Central"/>
</dbReference>
<evidence type="ECO:0000313" key="5">
    <source>
        <dbReference type="EnsemblPlants" id="PNT62888"/>
    </source>
</evidence>
<comment type="similarity">
    <text evidence="3">Belongs to the GRAS family.</text>
</comment>
<evidence type="ECO:0000313" key="4">
    <source>
        <dbReference type="EMBL" id="PNT62888.1"/>
    </source>
</evidence>
<dbReference type="InParanoid" id="A0A2K2CLI2"/>
<keyword evidence="2" id="KW-0804">Transcription</keyword>
<dbReference type="InterPro" id="IPR005202">
    <property type="entry name" value="TF_GRAS"/>
</dbReference>
<dbReference type="GO" id="GO:0003700">
    <property type="term" value="F:DNA-binding transcription factor activity"/>
    <property type="evidence" value="ECO:0000318"/>
    <property type="project" value="GO_Central"/>
</dbReference>
<dbReference type="EMBL" id="CM000883">
    <property type="protein sequence ID" value="PNT62888.1"/>
    <property type="molecule type" value="Genomic_DNA"/>
</dbReference>
<gene>
    <name evidence="4" type="ORF">BRADI_4g09252v3</name>
</gene>
<dbReference type="EnsemblPlants" id="PNT62888">
    <property type="protein sequence ID" value="PNT62888"/>
    <property type="gene ID" value="BRADI_4g09252v3"/>
</dbReference>
<dbReference type="Proteomes" id="UP000008810">
    <property type="component" value="Chromosome 4"/>
</dbReference>
<dbReference type="Pfam" id="PF03514">
    <property type="entry name" value="GRAS"/>
    <property type="match status" value="1"/>
</dbReference>
<dbReference type="PANTHER" id="PTHR31636">
    <property type="entry name" value="OSJNBA0084A10.13 PROTEIN-RELATED"/>
    <property type="match status" value="1"/>
</dbReference>
<dbReference type="PROSITE" id="PS50985">
    <property type="entry name" value="GRAS"/>
    <property type="match status" value="1"/>
</dbReference>
<evidence type="ECO:0000313" key="6">
    <source>
        <dbReference type="Proteomes" id="UP000008810"/>
    </source>
</evidence>
<keyword evidence="1" id="KW-0805">Transcription regulation</keyword>
<reference evidence="4" key="2">
    <citation type="submission" date="2017-06" db="EMBL/GenBank/DDBJ databases">
        <title>WGS assembly of Brachypodium distachyon.</title>
        <authorList>
            <consortium name="The International Brachypodium Initiative"/>
            <person name="Lucas S."/>
            <person name="Harmon-Smith M."/>
            <person name="Lail K."/>
            <person name="Tice H."/>
            <person name="Grimwood J."/>
            <person name="Bruce D."/>
            <person name="Barry K."/>
            <person name="Shu S."/>
            <person name="Lindquist E."/>
            <person name="Wang M."/>
            <person name="Pitluck S."/>
            <person name="Vogel J.P."/>
            <person name="Garvin D.F."/>
            <person name="Mockler T.C."/>
            <person name="Schmutz J."/>
            <person name="Rokhsar D."/>
            <person name="Bevan M.W."/>
        </authorList>
    </citation>
    <scope>NUCLEOTIDE SEQUENCE</scope>
    <source>
        <strain evidence="4">Bd21</strain>
    </source>
</reference>
<evidence type="ECO:0000256" key="2">
    <source>
        <dbReference type="ARBA" id="ARBA00023163"/>
    </source>
</evidence>
<dbReference type="GO" id="GO:0005634">
    <property type="term" value="C:nucleus"/>
    <property type="evidence" value="ECO:0000318"/>
    <property type="project" value="GO_Central"/>
</dbReference>
<dbReference type="STRING" id="15368.A0A2K2CLI2"/>
<evidence type="ECO:0000256" key="1">
    <source>
        <dbReference type="ARBA" id="ARBA00023015"/>
    </source>
</evidence>
<sequence length="394" mass="43832">MNQLHTQIHTYSQGWTHQLLTSKPQHITPQARLGAYLLTTSAVVAAAAPFTRHAGHLELLLLLLRRHAENQHLGLGSAGGAALLCQAHKDHTVFSTGTGAVDPKSTLFPSESSISMDMLPSMAFFKGMEEAKMLLPGDFVVVDSKNKFNMDGETEPGMGSKQIAALVDTDSESEETVLEILARLMLKACEGEMHINKDNMAAQKSICRRGRDGARQTGVTDLDKLLIRCAEAVFRNDRRNASELLEQIKRHSSPLGDARQRLAHYLAQGLEARLASTGNKLYRSPIGNRALSTFQLFRAYRLYIDTCCFVKISFLFSNKTIYNAVAGKEKLHIVHYGINTGLQWPALIRWLAEREGGPPELRITSINTPQQFSKHVRRAIQVPRHRSQARGCER</sequence>
<evidence type="ECO:0000256" key="3">
    <source>
        <dbReference type="PROSITE-ProRule" id="PRU01191"/>
    </source>
</evidence>
<proteinExistence type="inferred from homology"/>
<dbReference type="Gramene" id="PNT62888">
    <property type="protein sequence ID" value="PNT62888"/>
    <property type="gene ID" value="BRADI_4g09252v3"/>
</dbReference>
<dbReference type="GO" id="GO:0006355">
    <property type="term" value="P:regulation of DNA-templated transcription"/>
    <property type="evidence" value="ECO:0000318"/>
    <property type="project" value="GO_Central"/>
</dbReference>
<feature type="region of interest" description="VHIID" evidence="3">
    <location>
        <begin position="300"/>
        <end position="365"/>
    </location>
</feature>
<dbReference type="AlphaFoldDB" id="A0A2K2CLI2"/>
<keyword evidence="6" id="KW-1185">Reference proteome</keyword>
<reference evidence="4 5" key="1">
    <citation type="journal article" date="2010" name="Nature">
        <title>Genome sequencing and analysis of the model grass Brachypodium distachyon.</title>
        <authorList>
            <consortium name="International Brachypodium Initiative"/>
        </authorList>
    </citation>
    <scope>NUCLEOTIDE SEQUENCE [LARGE SCALE GENOMIC DNA]</scope>
    <source>
        <strain evidence="4 5">Bd21</strain>
    </source>
</reference>